<feature type="transmembrane region" description="Helical" evidence="1">
    <location>
        <begin position="187"/>
        <end position="203"/>
    </location>
</feature>
<keyword evidence="1" id="KW-0472">Membrane</keyword>
<dbReference type="AlphaFoldDB" id="A0A6P8Y0B6"/>
<dbReference type="OrthoDB" id="8050270at2759"/>
<protein>
    <submittedName>
        <fullName evidence="3">Uncharacterized protein LOC117640253</fullName>
    </submittedName>
</protein>
<dbReference type="GeneID" id="117640253"/>
<keyword evidence="2" id="KW-1185">Reference proteome</keyword>
<keyword evidence="1" id="KW-0812">Transmembrane</keyword>
<name>A0A6P8Y0B6_THRPL</name>
<proteinExistence type="predicted"/>
<feature type="transmembrane region" description="Helical" evidence="1">
    <location>
        <begin position="209"/>
        <end position="236"/>
    </location>
</feature>
<evidence type="ECO:0000256" key="1">
    <source>
        <dbReference type="SAM" id="Phobius"/>
    </source>
</evidence>
<dbReference type="Proteomes" id="UP000515158">
    <property type="component" value="Unplaced"/>
</dbReference>
<organism evidence="3">
    <name type="scientific">Thrips palmi</name>
    <name type="common">Melon thrips</name>
    <dbReference type="NCBI Taxonomy" id="161013"/>
    <lineage>
        <taxon>Eukaryota</taxon>
        <taxon>Metazoa</taxon>
        <taxon>Ecdysozoa</taxon>
        <taxon>Arthropoda</taxon>
        <taxon>Hexapoda</taxon>
        <taxon>Insecta</taxon>
        <taxon>Pterygota</taxon>
        <taxon>Neoptera</taxon>
        <taxon>Paraneoptera</taxon>
        <taxon>Thysanoptera</taxon>
        <taxon>Terebrantia</taxon>
        <taxon>Thripoidea</taxon>
        <taxon>Thripidae</taxon>
        <taxon>Thrips</taxon>
    </lineage>
</organism>
<accession>A0A6P8Y0B6</accession>
<keyword evidence="1" id="KW-1133">Transmembrane helix</keyword>
<dbReference type="KEGG" id="tpal:117640253"/>
<gene>
    <name evidence="3" type="primary">LOC117640253</name>
</gene>
<dbReference type="InParanoid" id="A0A6P8Y0B6"/>
<dbReference type="PANTHER" id="PTHR33198:SF19">
    <property type="entry name" value="CCHC-TYPE DOMAIN-CONTAINING PROTEIN"/>
    <property type="match status" value="1"/>
</dbReference>
<sequence>MSETQRGANMRQDMRNHEHFESFDPTGGRKWSIYCQRFVAHCATKNLTKDAEMKAEFIASCSDYMIEWTERQCWMKLANTSLTFADIKEAIENHGKPRWEIRAASKFHGRNQQRKESVHDFVSALRSLARECNFGAAHDRMLRDRIVLGIRCDRTRELLFNLPKDQCTVENVVTIAYNTERVKCQEWGGFGFASVCSFCWSVGTVFYDFIYFCIILIGWSIFILLVILFGIPYALLIELGILG</sequence>
<evidence type="ECO:0000313" key="3">
    <source>
        <dbReference type="RefSeq" id="XP_034232893.1"/>
    </source>
</evidence>
<dbReference type="RefSeq" id="XP_034232893.1">
    <property type="nucleotide sequence ID" value="XM_034377002.1"/>
</dbReference>
<reference evidence="3" key="1">
    <citation type="submission" date="2025-08" db="UniProtKB">
        <authorList>
            <consortium name="RefSeq"/>
        </authorList>
    </citation>
    <scope>IDENTIFICATION</scope>
    <source>
        <tissue evidence="3">Total insect</tissue>
    </source>
</reference>
<dbReference type="PANTHER" id="PTHR33198">
    <property type="entry name" value="ANK_REP_REGION DOMAIN-CONTAINING PROTEIN-RELATED"/>
    <property type="match status" value="1"/>
</dbReference>
<evidence type="ECO:0000313" key="2">
    <source>
        <dbReference type="Proteomes" id="UP000515158"/>
    </source>
</evidence>